<feature type="region of interest" description="Disordered" evidence="2">
    <location>
        <begin position="3282"/>
        <end position="3323"/>
    </location>
</feature>
<feature type="transmembrane region" description="Helical" evidence="3">
    <location>
        <begin position="3045"/>
        <end position="3067"/>
    </location>
</feature>
<dbReference type="InterPro" id="IPR009030">
    <property type="entry name" value="Growth_fac_rcpt_cys_sf"/>
</dbReference>
<feature type="region of interest" description="Disordered" evidence="2">
    <location>
        <begin position="49"/>
        <end position="106"/>
    </location>
</feature>
<evidence type="ECO:0000256" key="2">
    <source>
        <dbReference type="SAM" id="MobiDB-lite"/>
    </source>
</evidence>
<feature type="transmembrane region" description="Helical" evidence="3">
    <location>
        <begin position="2873"/>
        <end position="2890"/>
    </location>
</feature>
<keyword evidence="3" id="KW-0812">Transmembrane</keyword>
<comment type="caution">
    <text evidence="5">The sequence shown here is derived from an EMBL/GenBank/DDBJ whole genome shotgun (WGS) entry which is preliminary data.</text>
</comment>
<dbReference type="InterPro" id="IPR013783">
    <property type="entry name" value="Ig-like_fold"/>
</dbReference>
<dbReference type="Gene3D" id="2.60.40.10">
    <property type="entry name" value="Immunoglobulins"/>
    <property type="match status" value="2"/>
</dbReference>
<dbReference type="PANTHER" id="PTHR46104:SF1">
    <property type="entry name" value="GENE 9195-RELATED"/>
    <property type="match status" value="1"/>
</dbReference>
<reference evidence="5 6" key="1">
    <citation type="submission" date="2019-07" db="EMBL/GenBank/DDBJ databases">
        <title>Genomes of Cafeteria roenbergensis.</title>
        <authorList>
            <person name="Fischer M.G."/>
            <person name="Hackl T."/>
            <person name="Roman M."/>
        </authorList>
    </citation>
    <scope>NUCLEOTIDE SEQUENCE [LARGE SCALE GENOMIC DNA]</scope>
    <source>
        <strain evidence="5 6">Cflag</strain>
    </source>
</reference>
<feature type="transmembrane region" description="Helical" evidence="3">
    <location>
        <begin position="2694"/>
        <end position="2714"/>
    </location>
</feature>
<keyword evidence="3" id="KW-0472">Membrane</keyword>
<dbReference type="EMBL" id="VLTM01000025">
    <property type="protein sequence ID" value="KAA0162829.1"/>
    <property type="molecule type" value="Genomic_DNA"/>
</dbReference>
<dbReference type="Gene3D" id="2.10.50.10">
    <property type="entry name" value="Tumor Necrosis Factor Receptor, subunit A, domain 2"/>
    <property type="match status" value="2"/>
</dbReference>
<feature type="transmembrane region" description="Helical" evidence="3">
    <location>
        <begin position="2902"/>
        <end position="2927"/>
    </location>
</feature>
<dbReference type="SUPFAM" id="SSF81296">
    <property type="entry name" value="E set domains"/>
    <property type="match status" value="1"/>
</dbReference>
<sequence length="3907" mass="425240">MAAAPRVLSVEPRIAVAGSTNTSLTVTGANFRPTPFLACRFTPIAPAAANASDTTGRGPGAQGQLVDGGYEAAHGGSGNASSAAAFPRGSDSASGLPAPADAGRPLTPDEYAERLMAAAADHGLGRLSALSPLAGRPLDSGVFGPAGGVVVPAAWVSESTLLCGAPPLPQGRFGITVTVDGQAFGGRGGGQPSALGADVERSDRALPLLVLPRPRVTWTSAVLGDALSAGAPVTVHGQGFANVSSLACAFGDVAVPALFVNLTAVRCSPPVPRAVAAFGEDAATPVNASSPVLQAITESSVVAGKGLAWMPLSEIRHRSADPATGSRLVFPEASPQAFGLVFPVRLEVSLNGLDFTEDGRVFVYAPTPRVSSVSPRRAIVPAGLGLPLFVVGRHFLNTTRLACRVGDHTVPALFLGPRLVSCLAPPAAFAAAPVDPASGTHALPPRVRLGDDPSTSVAARGAFTDPREALWLGRDIGASRTLLVEVSNDGVAFTASRVPFHHDGSCAAGRYCPDSSTSAPGGQPGNPFGGSATSLAPVIAAAGAGQKPAAGLGDPSEWAVDQAAAALRYGLPCPRGTFCPASSRNFTLCPQGTYQPKEGSAECLRCPVGYTCPHEGMHVPRLCPAGFVCDVTGLERAEQPCPEGHFCLEGTVTTATTCGGADAISDDASLSAGHAQLGTSVRPGWEPAGSPGIAFAGARNSGCFDNSTTDFGLQHTSMPARLWDELRSLPLPADQPFVPLRGRFCLDDRCVRMADSDDVSVTDASFDYGARARRMRRPVPCPAGTYCQPGTGSEVLSMANFSAPQACFGRGARCPEGTASPSGFGPTPAGFFSDTGEMRPCPVGTFCPREGTWDPLPCRPGTFNGQVGQTECTPCPRGHICPGFGRVDPAMCPAGYVCSQEGQPTAVSRCPAGFYCLSGTSTADPFRNDTTLRPYACRPGTWCPAGVGSPEVVKDDFFHAQNCTAGFFCEAASVTPTGMGLCPKGFFCPEGTPAPIPTPKGTEAASEGTVQPANCLPNTYAPTIQTVQCYPCPPGTSCEFEAMFEVQVCPPGTYRSVSADGNPVCLGCPAGTWSKQWELRDVGECTPCGPGIVCPVTTMISPCSRFDLPAPFTPTTEPLSRFQCLARNRGEGEGGTGDPSPLRQEFFFGYLDPALPQFVDELGRGPFFIDSENPAVGQCFRNPQRYGSVVYQRLKDYFGALYEMQVGRKSQGYGDPNQYNGFFDFGHRVINLPRTADYFPPRNCTSGFFLYNRTLGDDQWYPGNCEADIICDTDRRSEAEACAEGRVCPEGTGNLDSDSTRCPAGFACDAGSTPDDNLFAPLGRLSTMCPAGHSCAQGTGYLNRFQLQCAAGYFCPTGTADPIFGRLANDAILRRLSTSDVNPFTPIVHLNKYLPGNRLPVNVSAHDQRCFDAIAPGVESQTVVREFTDPQTGEVKSGPVNLADDINSRCARDHKWRLVVDAEERGVCFCKPQYKLALEVYRAWECTGEKSQVITLADELEGVTTAGRVRTCSFAAEAKYGLSEAWQRGSRWDAATEEWVLDSPIKLPLPGTERRYFRVECAFDTAVRDCSVANSLFDPWGTNVGRRCPQFCSFMDFKRWADEEYTTQVTLKLSGATTRVDPLIYDTKHAVDMLDTYSDLSRADSSDDEELRVGSWLPELMQLDEATGEPVRYDACACEDLLRCPNGTTSQPRAESIDECAVDPANKEVLVRVTPLPEDNEWVVEPDRYPELSDAVTPLSGVGTIRMLALETAVITLDLRHLSVNFTFGQYRLSLYAGCKPCPPRFRCNRNVVPPVCPSVSLADQEAIGHLCAECCRCTRLAMPGWLEEYDDGIKDMIARNAYGETPGSPFYPYKDNKHRIWQVEIKALRALEITPVYELLHGKYYNEFRTELPGSASLTVTRPERAVDYQSYSVEQLVALFSSQWDIVSSSYATPSAQPPVRDLPDPKELQGKYNLSAQPGSIDEALGTRKLNPNLATQGAPAGAARRLRSLLDSAAGATAGSAATGQAAIVEARPAEASGRAASAARSRGAGRAARLLQTDSDEVSAAEYLDFDQYDPTLYERRFAPWDHPTKLKRFSRGGFREEDTFLGRSDIFNAPGSPRGQLLPPRFTLLAIIEEDQFNADDPGALELPLNLPRSYQRVDAVSMEPATPGMSLAGVATAAAAARALGTSVPVVAEYQLKFNNDVFLGVSVDYAAGDPAFAQRLRDDPSDGGAGQLPVQSYYDSFLFVAATGVRTEAQAAAVDEMLAMAEASPDGAAVLVDSPPETIELLTFLIADLRASDGLGATPRVIGEIMAASRRAHEEIGSLGTGAVCDAVVPDLWGGDDNSSTAAPTKEVRPADDVAIDSPSEYLPNPLWFSSADPLAEESRVRFLSTPYLPFISNCEMGDSNVWISRLTEQHAGCSPVAPEDTRHVSPYPWDQLFDPVSDSCTRNEEQVCPLVAVETEATVPEQEPGVFGNTAADRPGRFGVQVRCYYEEDIFEPGLRTRWYELGAGDTLFYLTKEPIPARQFVGRPAELQGWGRSAAIEAMLGTDDLIGVSVNGDFPGEVSLVPRRVKLGMYYYQVNTVRKRLVLAELSYRELCTIADSQGELDRLQKQDPPVYRCLDSGFRDRNYTLEVEWSPLNYLALLNLFAFSADIFVVYFALLGGIVVLFGVVVWCFARVMTRLPRVPPLNICDLGGVVSRPSCHGVLIATVPFSMAVAFTWIWFFVIQSEKPIEEPQPLNLATERAAWVDRNTVVESDVMVSLRGRYGTVLQLVGWFAFLAGVRLLVPDEMSNDGVGDDINEDETRFDAEVYEDKMYEGETVLTSAGGQAKHGKEAEPNPESLWTPHIWKRALLVLLAFAVVMLMESVIEFSYSDLFAENQYESIVAFKMSNILLEMVLVSVMRENLVIAPIMVLTSIVELLITLGASDFTDFVVAYLVELSLNIMERVLLDPLLKSCIAAAPKWRIRCKRCCRRRRTLRTKAQRAAEDDEWRAALENMARETEGAEPVIDSYLTYANGLTGLLMSPIVQLYFLLSDTTGQRVTQLPELYGIRTQDLIFYTIFAVIIVFFTILMDLFLMNALELLHGWRLYDMLQYFSYRFSVREKRWQLFSRDFDPTITGSLQSTDLLSFSSQFYFLNAGVAYALFLVLVGISIHLRLGWALISDPWFLILLVISYLFVRICGWLCVRMAEWAGLWALPGVRRLRNNLSFDKELARRQADAMKKAIEDAENKRIEAKALRDEAFRHRWLKRNKPWVIAKIATILTPRQLAREGPDNKPMEEWVKSIYDRLTGEGPDGDWTRPDRAGRRRLSARRSDISDFGSSDDESRAFLKEPLPPLPGRSADVIRFWLAKARRRMLYASTVADLIEAEKLNFARSLPPERAQRLTVALARPRDGEPDPHALDAYIGEYETLHPPEKESAAAPFNDQRWRAFFRSRAKYAVREKDLADAADRARQQAEKAARREAEGRRTRPGDVSDTDSESGLSDASTDVDFDPLVVDRDAPVGRVMTKWLDAARSRLHGAFPRPEAEEQVVRYVTKMRERQRRRALGLPTRQEERQAREEAARVPVSGDQLARAVEKDEVGPPPGAENMKPLVPAAAGLAQRWLSLARQRRIDATREDLNSRLARMDAVLGPHINESTDWYFGGETRARGEDLLREGRELRGRREVDEQEARARGARMLSEADDNANRMRSTLNRERERLQQEIDARERTQTAEAAKKAEAAAVKLASRALKLRADAGLPAVQVPAWTPHAADVGAAAAASAGGAQEEEAEAEGLEGGLAKLPEAALLQEVTGDARSELLALLRDFATAQDLHAALREGVREEGRGRMNELINKQAKRHGVLAMRRTKVEREAQGVLAAAAEAARDREAGWVREASAWLSNAEPRVERRIAEEEGELLREVEEDASRGRRRARRG</sequence>
<dbReference type="InterPro" id="IPR011641">
    <property type="entry name" value="Tyr-kin_ephrin_A/B_rcpt-like"/>
</dbReference>
<keyword evidence="3" id="KW-1133">Transmembrane helix</keyword>
<feature type="transmembrane region" description="Helical" evidence="3">
    <location>
        <begin position="3148"/>
        <end position="3168"/>
    </location>
</feature>
<feature type="coiled-coil region" evidence="1">
    <location>
        <begin position="3201"/>
        <end position="3231"/>
    </location>
</feature>
<proteinExistence type="predicted"/>
<feature type="transmembrane region" description="Helical" evidence="3">
    <location>
        <begin position="3001"/>
        <end position="3024"/>
    </location>
</feature>
<dbReference type="Pfam" id="PF07699">
    <property type="entry name" value="Ephrin_rec_like"/>
    <property type="match status" value="1"/>
</dbReference>
<feature type="transmembrane region" description="Helical" evidence="3">
    <location>
        <begin position="2840"/>
        <end position="2861"/>
    </location>
</feature>
<organism evidence="5 6">
    <name type="scientific">Cafeteria roenbergensis</name>
    <name type="common">Marine flagellate</name>
    <dbReference type="NCBI Taxonomy" id="33653"/>
    <lineage>
        <taxon>Eukaryota</taxon>
        <taxon>Sar</taxon>
        <taxon>Stramenopiles</taxon>
        <taxon>Bigyra</taxon>
        <taxon>Opalozoa</taxon>
        <taxon>Bicosoecida</taxon>
        <taxon>Cafeteriaceae</taxon>
        <taxon>Cafeteria</taxon>
    </lineage>
</organism>
<accession>A0A5A8DCZ0</accession>
<dbReference type="SUPFAM" id="SSF57184">
    <property type="entry name" value="Growth factor receptor domain"/>
    <property type="match status" value="1"/>
</dbReference>
<dbReference type="CDD" id="cd00185">
    <property type="entry name" value="TNFRSF"/>
    <property type="match status" value="1"/>
</dbReference>
<keyword evidence="1" id="KW-0175">Coiled coil</keyword>
<feature type="transmembrane region" description="Helical" evidence="3">
    <location>
        <begin position="2755"/>
        <end position="2775"/>
    </location>
</feature>
<dbReference type="InterPro" id="IPR014756">
    <property type="entry name" value="Ig_E-set"/>
</dbReference>
<dbReference type="Proteomes" id="UP000325113">
    <property type="component" value="Unassembled WGS sequence"/>
</dbReference>
<feature type="domain" description="Tyrosine-protein kinase ephrin type A/B receptor-like" evidence="4">
    <location>
        <begin position="576"/>
        <end position="616"/>
    </location>
</feature>
<name>A0A5A8DCZ0_CAFRO</name>
<feature type="region of interest" description="Disordered" evidence="2">
    <location>
        <begin position="3657"/>
        <end position="3681"/>
    </location>
</feature>
<evidence type="ECO:0000256" key="3">
    <source>
        <dbReference type="SAM" id="Phobius"/>
    </source>
</evidence>
<dbReference type="PANTHER" id="PTHR46104">
    <property type="entry name" value="GENE 9195-RELATED-RELATED"/>
    <property type="match status" value="1"/>
</dbReference>
<feature type="transmembrane region" description="Helical" evidence="3">
    <location>
        <begin position="2643"/>
        <end position="2665"/>
    </location>
</feature>
<evidence type="ECO:0000313" key="6">
    <source>
        <dbReference type="Proteomes" id="UP000325113"/>
    </source>
</evidence>
<gene>
    <name evidence="5" type="ORF">FNF31_03093</name>
</gene>
<feature type="compositionally biased region" description="Basic and acidic residues" evidence="2">
    <location>
        <begin position="3438"/>
        <end position="3464"/>
    </location>
</feature>
<protein>
    <recommendedName>
        <fullName evidence="4">Tyrosine-protein kinase ephrin type A/B receptor-like domain-containing protein</fullName>
    </recommendedName>
</protein>
<evidence type="ECO:0000259" key="4">
    <source>
        <dbReference type="Pfam" id="PF07699"/>
    </source>
</evidence>
<evidence type="ECO:0000256" key="1">
    <source>
        <dbReference type="SAM" id="Coils"/>
    </source>
</evidence>
<feature type="transmembrane region" description="Helical" evidence="3">
    <location>
        <begin position="3123"/>
        <end position="3141"/>
    </location>
</feature>
<evidence type="ECO:0000313" key="5">
    <source>
        <dbReference type="EMBL" id="KAA0162829.1"/>
    </source>
</evidence>
<feature type="compositionally biased region" description="Basic and acidic residues" evidence="2">
    <location>
        <begin position="3543"/>
        <end position="3554"/>
    </location>
</feature>
<feature type="region of interest" description="Disordered" evidence="2">
    <location>
        <begin position="3539"/>
        <end position="3558"/>
    </location>
</feature>
<feature type="region of interest" description="Disordered" evidence="2">
    <location>
        <begin position="3438"/>
        <end position="3481"/>
    </location>
</feature>
<dbReference type="SMART" id="SM01411">
    <property type="entry name" value="Ephrin_rec_like"/>
    <property type="match status" value="4"/>
</dbReference>